<dbReference type="InterPro" id="IPR007387">
    <property type="entry name" value="TRAP_DctQ"/>
</dbReference>
<keyword evidence="12" id="KW-1185">Reference proteome</keyword>
<evidence type="ECO:0000256" key="8">
    <source>
        <dbReference type="ARBA" id="ARBA00038436"/>
    </source>
</evidence>
<comment type="similarity">
    <text evidence="8 9">Belongs to the TRAP transporter small permease family.</text>
</comment>
<feature type="transmembrane region" description="Helical" evidence="9">
    <location>
        <begin position="26"/>
        <end position="46"/>
    </location>
</feature>
<name>A0A1T1HBV1_OCELI</name>
<evidence type="ECO:0000256" key="4">
    <source>
        <dbReference type="ARBA" id="ARBA00022519"/>
    </source>
</evidence>
<comment type="subcellular location">
    <subcellularLocation>
        <location evidence="1 9">Cell inner membrane</location>
        <topology evidence="1 9">Multi-pass membrane protein</topology>
    </subcellularLocation>
</comment>
<dbReference type="PANTHER" id="PTHR35011">
    <property type="entry name" value="2,3-DIKETO-L-GULONATE TRAP TRANSPORTER SMALL PERMEASE PROTEIN YIAM"/>
    <property type="match status" value="1"/>
</dbReference>
<comment type="caution">
    <text evidence="11">The sequence shown here is derived from an EMBL/GenBank/DDBJ whole genome shotgun (WGS) entry which is preliminary data.</text>
</comment>
<evidence type="ECO:0000256" key="3">
    <source>
        <dbReference type="ARBA" id="ARBA00022475"/>
    </source>
</evidence>
<keyword evidence="4 9" id="KW-0997">Cell inner membrane</keyword>
<keyword evidence="7 9" id="KW-0472">Membrane</keyword>
<sequence length="185" mass="20613">MTNGSGALGQVVNKIDAVTELVGRSISWLTLAMMIVMFAVVVLRYLFNSGSIAMQESVMYLHAAVFMLAAGYTLKNDGHVRVDIFYREMTFERKALVDFFGSVFLLIPVMTFMGWISWQYVMNSWHVMEGSPEAGGIHGVYLLKTLILAMVGLMLLQALAEALRNLLVLLGKGPQIEHHVNEEKV</sequence>
<evidence type="ECO:0000256" key="9">
    <source>
        <dbReference type="RuleBase" id="RU369079"/>
    </source>
</evidence>
<keyword evidence="2 9" id="KW-0813">Transport</keyword>
<comment type="function">
    <text evidence="9">Part of the tripartite ATP-independent periplasmic (TRAP) transport system.</text>
</comment>
<evidence type="ECO:0000256" key="6">
    <source>
        <dbReference type="ARBA" id="ARBA00022989"/>
    </source>
</evidence>
<dbReference type="InterPro" id="IPR055348">
    <property type="entry name" value="DctQ"/>
</dbReference>
<keyword evidence="5 9" id="KW-0812">Transmembrane</keyword>
<dbReference type="GO" id="GO:0005886">
    <property type="term" value="C:plasma membrane"/>
    <property type="evidence" value="ECO:0007669"/>
    <property type="project" value="UniProtKB-SubCell"/>
</dbReference>
<evidence type="ECO:0000256" key="7">
    <source>
        <dbReference type="ARBA" id="ARBA00023136"/>
    </source>
</evidence>
<keyword evidence="3" id="KW-1003">Cell membrane</keyword>
<evidence type="ECO:0000259" key="10">
    <source>
        <dbReference type="Pfam" id="PF04290"/>
    </source>
</evidence>
<feature type="transmembrane region" description="Helical" evidence="9">
    <location>
        <begin position="138"/>
        <end position="160"/>
    </location>
</feature>
<dbReference type="AlphaFoldDB" id="A0A1T1HBV1"/>
<dbReference type="PANTHER" id="PTHR35011:SF4">
    <property type="entry name" value="SLL1102 PROTEIN"/>
    <property type="match status" value="1"/>
</dbReference>
<evidence type="ECO:0000256" key="5">
    <source>
        <dbReference type="ARBA" id="ARBA00022692"/>
    </source>
</evidence>
<organism evidence="11 12">
    <name type="scientific">Oceanospirillum linum</name>
    <dbReference type="NCBI Taxonomy" id="966"/>
    <lineage>
        <taxon>Bacteria</taxon>
        <taxon>Pseudomonadati</taxon>
        <taxon>Pseudomonadota</taxon>
        <taxon>Gammaproteobacteria</taxon>
        <taxon>Oceanospirillales</taxon>
        <taxon>Oceanospirillaceae</taxon>
        <taxon>Oceanospirillum</taxon>
    </lineage>
</organism>
<evidence type="ECO:0000313" key="11">
    <source>
        <dbReference type="EMBL" id="OOV87276.1"/>
    </source>
</evidence>
<proteinExistence type="inferred from homology"/>
<comment type="subunit">
    <text evidence="9">The complex comprises the extracytoplasmic solute receptor protein and the two transmembrane proteins.</text>
</comment>
<evidence type="ECO:0000313" key="12">
    <source>
        <dbReference type="Proteomes" id="UP000190064"/>
    </source>
</evidence>
<evidence type="ECO:0000256" key="2">
    <source>
        <dbReference type="ARBA" id="ARBA00022448"/>
    </source>
</evidence>
<dbReference type="STRING" id="966.BTA35_0209870"/>
<dbReference type="Pfam" id="PF04290">
    <property type="entry name" value="DctQ"/>
    <property type="match status" value="1"/>
</dbReference>
<reference evidence="11" key="1">
    <citation type="submission" date="2017-02" db="EMBL/GenBank/DDBJ databases">
        <title>Draft Genome Sequence of the Salt Water Bacterium Oceanospirillum linum ATCC 11336.</title>
        <authorList>
            <person name="Trachtenberg A.M."/>
            <person name="Carney J.G."/>
            <person name="Linnane J.D."/>
            <person name="Rheaume B.A."/>
            <person name="Pitts N.L."/>
            <person name="Mykles D.L."/>
            <person name="Maclea K.S."/>
        </authorList>
    </citation>
    <scope>NUCLEOTIDE SEQUENCE [LARGE SCALE GENOMIC DNA]</scope>
    <source>
        <strain evidence="11">ATCC 11336</strain>
    </source>
</reference>
<feature type="transmembrane region" description="Helical" evidence="9">
    <location>
        <begin position="95"/>
        <end position="118"/>
    </location>
</feature>
<dbReference type="Proteomes" id="UP000190064">
    <property type="component" value="Unassembled WGS sequence"/>
</dbReference>
<dbReference type="RefSeq" id="WP_078319635.1">
    <property type="nucleotide sequence ID" value="NZ_FXTS01000003.1"/>
</dbReference>
<protein>
    <recommendedName>
        <fullName evidence="9">TRAP transporter small permease protein</fullName>
    </recommendedName>
</protein>
<accession>A0A1T1HBV1</accession>
<dbReference type="EMBL" id="MTSD02000003">
    <property type="protein sequence ID" value="OOV87276.1"/>
    <property type="molecule type" value="Genomic_DNA"/>
</dbReference>
<feature type="transmembrane region" description="Helical" evidence="9">
    <location>
        <begin position="58"/>
        <end position="74"/>
    </location>
</feature>
<gene>
    <name evidence="11" type="ORF">BTA35_0209870</name>
</gene>
<feature type="domain" description="Tripartite ATP-independent periplasmic transporters DctQ component" evidence="10">
    <location>
        <begin position="33"/>
        <end position="166"/>
    </location>
</feature>
<keyword evidence="6 9" id="KW-1133">Transmembrane helix</keyword>
<dbReference type="GO" id="GO:0022857">
    <property type="term" value="F:transmembrane transporter activity"/>
    <property type="evidence" value="ECO:0007669"/>
    <property type="project" value="UniProtKB-UniRule"/>
</dbReference>
<evidence type="ECO:0000256" key="1">
    <source>
        <dbReference type="ARBA" id="ARBA00004429"/>
    </source>
</evidence>